<reference evidence="1 2" key="1">
    <citation type="journal article" date="2018" name="Plant Pathol. J.">
        <title>Characterization of the Lytic Bacteriophage phiEaP-8 Effective against Both Erwinia amylovora and Erwinia pyrifoliae Causing Severe Diseases in Apple and Pear.</title>
        <authorList>
            <person name="Park J."/>
            <person name="Lee G.M."/>
            <person name="Kim D."/>
            <person name="Park D.H."/>
            <person name="Oh C.S."/>
        </authorList>
    </citation>
    <scope>NUCLEOTIDE SEQUENCE [LARGE SCALE GENOMIC DNA]</scope>
</reference>
<protein>
    <submittedName>
        <fullName evidence="1">Uncharacterized protein</fullName>
    </submittedName>
</protein>
<dbReference type="RefSeq" id="YP_009889572.1">
    <property type="nucleotide sequence ID" value="NC_049510.1"/>
</dbReference>
<sequence length="155" mass="16404">MAGYNLDAFNGVGSGNNFGSLSSYGAGSLAQDNPFGLQNYGFSNSAQNLGNQFDALKANQGTIGSAQNTLGANIPTFQLGLAGVGALGNLWGAFQSNKLANDQFNYTKQITDTNLANQIKTYNTALSDRANARGAMEGWTDQQKQDYVSKNQLSK</sequence>
<dbReference type="Proteomes" id="UP000267934">
    <property type="component" value="Segment"/>
</dbReference>
<organism evidence="1 2">
    <name type="scientific">Erwinia phage phiEaP8</name>
    <dbReference type="NCBI Taxonomy" id="2178928"/>
    <lineage>
        <taxon>Viruses</taxon>
        <taxon>Duplodnaviria</taxon>
        <taxon>Heunggongvirae</taxon>
        <taxon>Uroviricota</taxon>
        <taxon>Caudoviricetes</taxon>
        <taxon>Schitoviridae</taxon>
        <taxon>Erskinevirinae</taxon>
        <taxon>Yonginvirus</taxon>
        <taxon>Yonginvirus EaP8</taxon>
    </lineage>
</organism>
<dbReference type="GeneID" id="55819072"/>
<dbReference type="KEGG" id="vg:55819072"/>
<evidence type="ECO:0000313" key="1">
    <source>
        <dbReference type="EMBL" id="AWN06208.1"/>
    </source>
</evidence>
<accession>A0A3G1QTL4</accession>
<proteinExistence type="predicted"/>
<dbReference type="EMBL" id="MH160392">
    <property type="protein sequence ID" value="AWN06208.1"/>
    <property type="molecule type" value="Genomic_DNA"/>
</dbReference>
<keyword evidence="2" id="KW-1185">Reference proteome</keyword>
<evidence type="ECO:0000313" key="2">
    <source>
        <dbReference type="Proteomes" id="UP000267934"/>
    </source>
</evidence>
<name>A0A3G1QTL4_9CAUD</name>